<feature type="region of interest" description="Disordered" evidence="1">
    <location>
        <begin position="16"/>
        <end position="62"/>
    </location>
</feature>
<feature type="compositionally biased region" description="Acidic residues" evidence="1">
    <location>
        <begin position="44"/>
        <end position="62"/>
    </location>
</feature>
<name>A0A8S2T0P6_9BILA</name>
<dbReference type="EMBL" id="CAJOBI010028450">
    <property type="protein sequence ID" value="CAF4259388.1"/>
    <property type="molecule type" value="Genomic_DNA"/>
</dbReference>
<dbReference type="AlphaFoldDB" id="A0A8S2T0P6"/>
<comment type="caution">
    <text evidence="2">The sequence shown here is derived from an EMBL/GenBank/DDBJ whole genome shotgun (WGS) entry which is preliminary data.</text>
</comment>
<evidence type="ECO:0000313" key="3">
    <source>
        <dbReference type="Proteomes" id="UP000676336"/>
    </source>
</evidence>
<sequence length="62" mass="7136">TNECETKRIAIEKRRVELASQKLQNEPQLSTNGNNNNNNNNLSDQEDHDDNDSLDDMSDFNE</sequence>
<organism evidence="2 3">
    <name type="scientific">Rotaria magnacalcarata</name>
    <dbReference type="NCBI Taxonomy" id="392030"/>
    <lineage>
        <taxon>Eukaryota</taxon>
        <taxon>Metazoa</taxon>
        <taxon>Spiralia</taxon>
        <taxon>Gnathifera</taxon>
        <taxon>Rotifera</taxon>
        <taxon>Eurotatoria</taxon>
        <taxon>Bdelloidea</taxon>
        <taxon>Philodinida</taxon>
        <taxon>Philodinidae</taxon>
        <taxon>Rotaria</taxon>
    </lineage>
</organism>
<protein>
    <submittedName>
        <fullName evidence="2">Uncharacterized protein</fullName>
    </submittedName>
</protein>
<gene>
    <name evidence="2" type="ORF">SMN809_LOCUS24344</name>
</gene>
<accession>A0A8S2T0P6</accession>
<feature type="compositionally biased region" description="Low complexity" evidence="1">
    <location>
        <begin position="32"/>
        <end position="43"/>
    </location>
</feature>
<evidence type="ECO:0000313" key="2">
    <source>
        <dbReference type="EMBL" id="CAF4259388.1"/>
    </source>
</evidence>
<reference evidence="2" key="1">
    <citation type="submission" date="2021-02" db="EMBL/GenBank/DDBJ databases">
        <authorList>
            <person name="Nowell W R."/>
        </authorList>
    </citation>
    <scope>NUCLEOTIDE SEQUENCE</scope>
</reference>
<feature type="non-terminal residue" evidence="2">
    <location>
        <position position="1"/>
    </location>
</feature>
<feature type="compositionally biased region" description="Polar residues" evidence="1">
    <location>
        <begin position="21"/>
        <end position="31"/>
    </location>
</feature>
<evidence type="ECO:0000256" key="1">
    <source>
        <dbReference type="SAM" id="MobiDB-lite"/>
    </source>
</evidence>
<dbReference type="Proteomes" id="UP000676336">
    <property type="component" value="Unassembled WGS sequence"/>
</dbReference>
<proteinExistence type="predicted"/>